<keyword evidence="5" id="KW-1185">Reference proteome</keyword>
<keyword evidence="1" id="KW-0472">Membrane</keyword>
<gene>
    <name evidence="4" type="ORF">GCM10010918_43140</name>
</gene>
<feature type="transmembrane region" description="Helical" evidence="1">
    <location>
        <begin position="266"/>
        <end position="290"/>
    </location>
</feature>
<dbReference type="AlphaFoldDB" id="A0A917HK47"/>
<feature type="transmembrane region" description="Helical" evidence="1">
    <location>
        <begin position="141"/>
        <end position="161"/>
    </location>
</feature>
<feature type="transmembrane region" description="Helical" evidence="1">
    <location>
        <begin position="53"/>
        <end position="74"/>
    </location>
</feature>
<feature type="transmembrane region" description="Helical" evidence="1">
    <location>
        <begin position="235"/>
        <end position="254"/>
    </location>
</feature>
<dbReference type="Pfam" id="PF19124">
    <property type="entry name" value="DUF5808"/>
    <property type="match status" value="1"/>
</dbReference>
<protein>
    <submittedName>
        <fullName evidence="4">Membrane protein</fullName>
    </submittedName>
</protein>
<feature type="domain" description="DUF5808" evidence="3">
    <location>
        <begin position="321"/>
        <end position="346"/>
    </location>
</feature>
<dbReference type="Proteomes" id="UP000600247">
    <property type="component" value="Unassembled WGS sequence"/>
</dbReference>
<evidence type="ECO:0000313" key="5">
    <source>
        <dbReference type="Proteomes" id="UP000600247"/>
    </source>
</evidence>
<keyword evidence="1" id="KW-1133">Transmembrane helix</keyword>
<evidence type="ECO:0000259" key="3">
    <source>
        <dbReference type="Pfam" id="PF19124"/>
    </source>
</evidence>
<dbReference type="GO" id="GO:0009636">
    <property type="term" value="P:response to toxic substance"/>
    <property type="evidence" value="ECO:0007669"/>
    <property type="project" value="TreeGrafter"/>
</dbReference>
<feature type="transmembrane region" description="Helical" evidence="1">
    <location>
        <begin position="186"/>
        <end position="210"/>
    </location>
</feature>
<dbReference type="Pfam" id="PF07853">
    <property type="entry name" value="DUF1648"/>
    <property type="match status" value="1"/>
</dbReference>
<keyword evidence="1" id="KW-0812">Transmembrane</keyword>
<dbReference type="PANTHER" id="PTHR37810">
    <property type="entry name" value="IMMUNITY PROTEIN SDPI"/>
    <property type="match status" value="1"/>
</dbReference>
<feature type="transmembrane region" description="Helical" evidence="1">
    <location>
        <begin position="344"/>
        <end position="366"/>
    </location>
</feature>
<feature type="domain" description="DUF1648" evidence="2">
    <location>
        <begin position="149"/>
        <end position="196"/>
    </location>
</feature>
<dbReference type="InterPro" id="IPR043831">
    <property type="entry name" value="DUF5808"/>
</dbReference>
<feature type="transmembrane region" description="Helical" evidence="1">
    <location>
        <begin position="6"/>
        <end position="26"/>
    </location>
</feature>
<dbReference type="PANTHER" id="PTHR37810:SF9">
    <property type="entry name" value="MEMBRANE PROTEIN"/>
    <property type="match status" value="1"/>
</dbReference>
<proteinExistence type="predicted"/>
<comment type="caution">
    <text evidence="4">The sequence shown here is derived from an EMBL/GenBank/DDBJ whole genome shotgun (WGS) entry which is preliminary data.</text>
</comment>
<accession>A0A917HK47</accession>
<reference evidence="4 5" key="1">
    <citation type="journal article" date="2014" name="Int. J. Syst. Evol. Microbiol.">
        <title>Complete genome sequence of Corynebacterium casei LMG S-19264T (=DSM 44701T), isolated from a smear-ripened cheese.</title>
        <authorList>
            <consortium name="US DOE Joint Genome Institute (JGI-PGF)"/>
            <person name="Walter F."/>
            <person name="Albersmeier A."/>
            <person name="Kalinowski J."/>
            <person name="Ruckert C."/>
        </authorList>
    </citation>
    <scope>NUCLEOTIDE SEQUENCE [LARGE SCALE GENOMIC DNA]</scope>
    <source>
        <strain evidence="4 5">CGMCC 1.15286</strain>
    </source>
</reference>
<evidence type="ECO:0000259" key="2">
    <source>
        <dbReference type="Pfam" id="PF07853"/>
    </source>
</evidence>
<evidence type="ECO:0000256" key="1">
    <source>
        <dbReference type="SAM" id="Phobius"/>
    </source>
</evidence>
<feature type="transmembrane region" description="Helical" evidence="1">
    <location>
        <begin position="80"/>
        <end position="100"/>
    </location>
</feature>
<evidence type="ECO:0000313" key="4">
    <source>
        <dbReference type="EMBL" id="GGG81270.1"/>
    </source>
</evidence>
<dbReference type="InterPro" id="IPR012867">
    <property type="entry name" value="DUF1648"/>
</dbReference>
<organism evidence="4 5">
    <name type="scientific">Paenibacillus radicis</name>
    <name type="common">ex Gao et al. 2016</name>
    <dbReference type="NCBI Taxonomy" id="1737354"/>
    <lineage>
        <taxon>Bacteria</taxon>
        <taxon>Bacillati</taxon>
        <taxon>Bacillota</taxon>
        <taxon>Bacilli</taxon>
        <taxon>Bacillales</taxon>
        <taxon>Paenibacillaceae</taxon>
        <taxon>Paenibacillus</taxon>
    </lineage>
</organism>
<dbReference type="RefSeq" id="WP_188891273.1">
    <property type="nucleotide sequence ID" value="NZ_BMHY01000010.1"/>
</dbReference>
<name>A0A917HK47_9BACL</name>
<sequence>MQDFIIFMLAAYLPMNIIMILSPFLAKRSIRFGVAIPEPYLKDTSLEAARKNYLQWSVVVSIAGLILYIALQPWLGDIRFAIALLTAIFFSLLGHSFLYVRSYYRVKKLKADKGWEVQTPPGQKIVVDMSFHKQKKRYSNLWFLLHFAIVAGTAIYLTVIYDSIPERMATHYDLQGVADGFSTKSFITVFDLSIIQLVMIGMFMGINWLIDVTKQQIDPANPEASRRNSVHFRRLSSLLMISMGLLIVALFSLLKLASVLEASSRFIGAGTTSFMIVLFVTVAVFIVLMIRAKRTTFAEETAVLPMDADQHWKLGVIYYNKSDPSLFVEKRQGIGYTVNMGSPLSWLIVIGLLLFAGLIIYFSSFASN</sequence>
<dbReference type="EMBL" id="BMHY01000010">
    <property type="protein sequence ID" value="GGG81270.1"/>
    <property type="molecule type" value="Genomic_DNA"/>
</dbReference>